<gene>
    <name evidence="2" type="ORF">PCAR00345_LOCUS5691</name>
</gene>
<protein>
    <submittedName>
        <fullName evidence="2">Uncharacterized protein</fullName>
    </submittedName>
</protein>
<dbReference type="EMBL" id="HBIZ01009685">
    <property type="protein sequence ID" value="CAE0753104.1"/>
    <property type="molecule type" value="Transcribed_RNA"/>
</dbReference>
<sequence>MEGSTEFAVPDGSAEPSDSAPQSMESFSGDVRSIFFYNCEAQVGQSVGLHLFEARYRLLVQRALKEPSRHKQLIFLPNYREYIAAHGDIGFLASITHSRLIPDPAHGALPRADVQLRFEARVLVLFHWVEPGAHNLHECLFRRLPNVLAPPSSLLALQDVLEVSEDGLYTVNTRGETLGVHATPPSTQHRAGPLVSTLQDGEVIRGYERRDGWVRHDKGWSASRPRNDAAPCLLPERTAAQRYETTYSVSFIKPSANAPSHHMLLHAPSAAAAASVRAALNQASDSCDEPLLEVYVPGDEVTEPCARTMERVTRALNRYLIPLRGSTLSSRQLKQALLNMGEDISQCVEKSDLASLYDEKSRSPAASLIHASALVPQLLMGLQVPVACGSPCGMEIRLCDFVRAGDSDTFDEYILSQYRWELDSLRQSPAAATPEWPSHLANSATLHMRAAADPSAHVVLPARHAKLWKTDADAIVQKVLRRVNWQRLRLVFIAQRDPASPVSVLDIDLARCVADFVLTE</sequence>
<organism evidence="2">
    <name type="scientific">Chrysotila carterae</name>
    <name type="common">Marine alga</name>
    <name type="synonym">Syracosphaera carterae</name>
    <dbReference type="NCBI Taxonomy" id="13221"/>
    <lineage>
        <taxon>Eukaryota</taxon>
        <taxon>Haptista</taxon>
        <taxon>Haptophyta</taxon>
        <taxon>Prymnesiophyceae</taxon>
        <taxon>Isochrysidales</taxon>
        <taxon>Isochrysidaceae</taxon>
        <taxon>Chrysotila</taxon>
    </lineage>
</organism>
<accession>A0A7S4B3W5</accession>
<feature type="region of interest" description="Disordered" evidence="1">
    <location>
        <begin position="1"/>
        <end position="25"/>
    </location>
</feature>
<proteinExistence type="predicted"/>
<name>A0A7S4B3W5_CHRCT</name>
<reference evidence="2" key="1">
    <citation type="submission" date="2021-01" db="EMBL/GenBank/DDBJ databases">
        <authorList>
            <person name="Corre E."/>
            <person name="Pelletier E."/>
            <person name="Niang G."/>
            <person name="Scheremetjew M."/>
            <person name="Finn R."/>
            <person name="Kale V."/>
            <person name="Holt S."/>
            <person name="Cochrane G."/>
            <person name="Meng A."/>
            <person name="Brown T."/>
            <person name="Cohen L."/>
        </authorList>
    </citation>
    <scope>NUCLEOTIDE SEQUENCE</scope>
    <source>
        <strain evidence="2">CCMP645</strain>
    </source>
</reference>
<dbReference type="AlphaFoldDB" id="A0A7S4B3W5"/>
<evidence type="ECO:0000313" key="2">
    <source>
        <dbReference type="EMBL" id="CAE0753104.1"/>
    </source>
</evidence>
<evidence type="ECO:0000256" key="1">
    <source>
        <dbReference type="SAM" id="MobiDB-lite"/>
    </source>
</evidence>